<name>A0AAE0I727_9PEZI</name>
<gene>
    <name evidence="3" type="ORF">B0T19DRAFT_432887</name>
</gene>
<feature type="signal peptide" evidence="2">
    <location>
        <begin position="1"/>
        <end position="26"/>
    </location>
</feature>
<feature type="region of interest" description="Disordered" evidence="1">
    <location>
        <begin position="523"/>
        <end position="561"/>
    </location>
</feature>
<feature type="chain" id="PRO_5042026751" evidence="2">
    <location>
        <begin position="27"/>
        <end position="561"/>
    </location>
</feature>
<reference evidence="3" key="2">
    <citation type="submission" date="2023-06" db="EMBL/GenBank/DDBJ databases">
        <authorList>
            <consortium name="Lawrence Berkeley National Laboratory"/>
            <person name="Haridas S."/>
            <person name="Hensen N."/>
            <person name="Bonometti L."/>
            <person name="Westerberg I."/>
            <person name="Brannstrom I.O."/>
            <person name="Guillou S."/>
            <person name="Cros-Aarteil S."/>
            <person name="Calhoun S."/>
            <person name="Kuo A."/>
            <person name="Mondo S."/>
            <person name="Pangilinan J."/>
            <person name="Riley R."/>
            <person name="Labutti K."/>
            <person name="Andreopoulos B."/>
            <person name="Lipzen A."/>
            <person name="Chen C."/>
            <person name="Yanf M."/>
            <person name="Daum C."/>
            <person name="Ng V."/>
            <person name="Clum A."/>
            <person name="Steindorff A."/>
            <person name="Ohm R."/>
            <person name="Martin F."/>
            <person name="Silar P."/>
            <person name="Natvig D."/>
            <person name="Lalanne C."/>
            <person name="Gautier V."/>
            <person name="Ament-Velasquez S.L."/>
            <person name="Kruys A."/>
            <person name="Hutchinson M.I."/>
            <person name="Powell A.J."/>
            <person name="Barry K."/>
            <person name="Miller A.N."/>
            <person name="Grigoriev I.V."/>
            <person name="Debuchy R."/>
            <person name="Gladieux P."/>
            <person name="Thoren M.H."/>
            <person name="Johannesson H."/>
        </authorList>
    </citation>
    <scope>NUCLEOTIDE SEQUENCE</scope>
    <source>
        <strain evidence="3">SMH4131-1</strain>
    </source>
</reference>
<evidence type="ECO:0000256" key="2">
    <source>
        <dbReference type="SAM" id="SignalP"/>
    </source>
</evidence>
<dbReference type="Proteomes" id="UP001286456">
    <property type="component" value="Unassembled WGS sequence"/>
</dbReference>
<sequence length="561" mass="62331">MFSFFQRATFSTTLAALLLSTSFASALPSHDTTTDSGKLGPSKDAARQNGFQIFNAVHSAMRQWGSSLHHNGMSLFVATVPAGVTFYHGTHSPTPPAGPEWLAFDIEHAEGFARTWDRPPPALSEEDTAMMQFREHDMDAQIRLRTPDEPTMPKNESDDPVPFYGYLHIYQTTKPLRLLYIDGMSAGKTLMGTLDTQDLLLRGSRSEHPYNDFVRADQLCELVTSWGLQGVIRMECGFEIIKCDFTDSMDLVSANRRPNLSDPGFQGYREVSLLEFIRALSQRYNGIGGGRVAVDYSSMVSALFYPVNLTNPDPSRSELPRLVGVADEQLQAIRSRLAEVVPSRLDATHSVVDWQGVADMIVARYADKLRHLAGNVSHSVMQGGLNSILNIYIDYSQEDKNLVGAIDRCTKHYISAVTPHTQEDHLILAGIESVMTSICSALFNARKIVIENTDADDDAFATASAILQRLVDDLRWAKWKECGPCAYDEVCLVAMWPYGDKMSHYQPSCRNNVSLRYEEKDHYWKDPDYPRGPGGGRHPPPPGEGLPGKRPPPEGDGPDDL</sequence>
<dbReference type="InterPro" id="IPR038921">
    <property type="entry name" value="YOR389W-like"/>
</dbReference>
<dbReference type="PANTHER" id="PTHR35204:SF1">
    <property type="entry name" value="ENTEROTOXIN"/>
    <property type="match status" value="1"/>
</dbReference>
<proteinExistence type="predicted"/>
<protein>
    <submittedName>
        <fullName evidence="3">Uncharacterized protein</fullName>
    </submittedName>
</protein>
<evidence type="ECO:0000256" key="1">
    <source>
        <dbReference type="SAM" id="MobiDB-lite"/>
    </source>
</evidence>
<accession>A0AAE0I727</accession>
<evidence type="ECO:0000313" key="3">
    <source>
        <dbReference type="EMBL" id="KAK3319706.1"/>
    </source>
</evidence>
<dbReference type="EMBL" id="JAUEPO010000006">
    <property type="protein sequence ID" value="KAK3319706.1"/>
    <property type="molecule type" value="Genomic_DNA"/>
</dbReference>
<keyword evidence="2" id="KW-0732">Signal</keyword>
<keyword evidence="4" id="KW-1185">Reference proteome</keyword>
<reference evidence="3" key="1">
    <citation type="journal article" date="2023" name="Mol. Phylogenet. Evol.">
        <title>Genome-scale phylogeny and comparative genomics of the fungal order Sordariales.</title>
        <authorList>
            <person name="Hensen N."/>
            <person name="Bonometti L."/>
            <person name="Westerberg I."/>
            <person name="Brannstrom I.O."/>
            <person name="Guillou S."/>
            <person name="Cros-Aarteil S."/>
            <person name="Calhoun S."/>
            <person name="Haridas S."/>
            <person name="Kuo A."/>
            <person name="Mondo S."/>
            <person name="Pangilinan J."/>
            <person name="Riley R."/>
            <person name="LaButti K."/>
            <person name="Andreopoulos B."/>
            <person name="Lipzen A."/>
            <person name="Chen C."/>
            <person name="Yan M."/>
            <person name="Daum C."/>
            <person name="Ng V."/>
            <person name="Clum A."/>
            <person name="Steindorff A."/>
            <person name="Ohm R.A."/>
            <person name="Martin F."/>
            <person name="Silar P."/>
            <person name="Natvig D.O."/>
            <person name="Lalanne C."/>
            <person name="Gautier V."/>
            <person name="Ament-Velasquez S.L."/>
            <person name="Kruys A."/>
            <person name="Hutchinson M.I."/>
            <person name="Powell A.J."/>
            <person name="Barry K."/>
            <person name="Miller A.N."/>
            <person name="Grigoriev I.V."/>
            <person name="Debuchy R."/>
            <person name="Gladieux P."/>
            <person name="Hiltunen Thoren M."/>
            <person name="Johannesson H."/>
        </authorList>
    </citation>
    <scope>NUCLEOTIDE SEQUENCE</scope>
    <source>
        <strain evidence="3">SMH4131-1</strain>
    </source>
</reference>
<evidence type="ECO:0000313" key="4">
    <source>
        <dbReference type="Proteomes" id="UP001286456"/>
    </source>
</evidence>
<organism evidence="3 4">
    <name type="scientific">Cercophora scortea</name>
    <dbReference type="NCBI Taxonomy" id="314031"/>
    <lineage>
        <taxon>Eukaryota</taxon>
        <taxon>Fungi</taxon>
        <taxon>Dikarya</taxon>
        <taxon>Ascomycota</taxon>
        <taxon>Pezizomycotina</taxon>
        <taxon>Sordariomycetes</taxon>
        <taxon>Sordariomycetidae</taxon>
        <taxon>Sordariales</taxon>
        <taxon>Lasiosphaeriaceae</taxon>
        <taxon>Cercophora</taxon>
    </lineage>
</organism>
<dbReference type="PANTHER" id="PTHR35204">
    <property type="entry name" value="YALI0A21131P"/>
    <property type="match status" value="1"/>
</dbReference>
<comment type="caution">
    <text evidence="3">The sequence shown here is derived from an EMBL/GenBank/DDBJ whole genome shotgun (WGS) entry which is preliminary data.</text>
</comment>
<dbReference type="AlphaFoldDB" id="A0AAE0I727"/>